<evidence type="ECO:0000256" key="1">
    <source>
        <dbReference type="ARBA" id="ARBA00006534"/>
    </source>
</evidence>
<keyword evidence="6" id="KW-1185">Reference proteome</keyword>
<evidence type="ECO:0000256" key="4">
    <source>
        <dbReference type="ARBA" id="ARBA00022825"/>
    </source>
</evidence>
<proteinExistence type="inferred from homology"/>
<dbReference type="InterPro" id="IPR029062">
    <property type="entry name" value="Class_I_gatase-like"/>
</dbReference>
<gene>
    <name evidence="5" type="ORF">EDD61_10617</name>
</gene>
<organism evidence="5 6">
    <name type="scientific">Longicatena caecimuris</name>
    <dbReference type="NCBI Taxonomy" id="1796635"/>
    <lineage>
        <taxon>Bacteria</taxon>
        <taxon>Bacillati</taxon>
        <taxon>Bacillota</taxon>
        <taxon>Erysipelotrichia</taxon>
        <taxon>Erysipelotrichales</taxon>
        <taxon>Erysipelotrichaceae</taxon>
        <taxon>Longicatena</taxon>
    </lineage>
</organism>
<dbReference type="GeneID" id="73795015"/>
<reference evidence="5 6" key="1">
    <citation type="submission" date="2019-03" db="EMBL/GenBank/DDBJ databases">
        <title>Genomic Encyclopedia of Type Strains, Phase IV (KMG-IV): sequencing the most valuable type-strain genomes for metagenomic binning, comparative biology and taxonomic classification.</title>
        <authorList>
            <person name="Goeker M."/>
        </authorList>
    </citation>
    <scope>NUCLEOTIDE SEQUENCE [LARGE SCALE GENOMIC DNA]</scope>
    <source>
        <strain evidence="5 6">DSM 29481</strain>
    </source>
</reference>
<evidence type="ECO:0000256" key="3">
    <source>
        <dbReference type="ARBA" id="ARBA00022801"/>
    </source>
</evidence>
<keyword evidence="2" id="KW-0645">Protease</keyword>
<dbReference type="Gene3D" id="3.40.50.880">
    <property type="match status" value="1"/>
</dbReference>
<dbReference type="InterPro" id="IPR005320">
    <property type="entry name" value="Peptidase_S51"/>
</dbReference>
<dbReference type="GO" id="GO:0008236">
    <property type="term" value="F:serine-type peptidase activity"/>
    <property type="evidence" value="ECO:0007669"/>
    <property type="project" value="UniProtKB-KW"/>
</dbReference>
<evidence type="ECO:0000313" key="6">
    <source>
        <dbReference type="Proteomes" id="UP000295773"/>
    </source>
</evidence>
<dbReference type="RefSeq" id="WP_008689427.1">
    <property type="nucleotide sequence ID" value="NZ_AP024510.1"/>
</dbReference>
<dbReference type="PANTHER" id="PTHR20842">
    <property type="entry name" value="PROTEASE S51 ALPHA-ASPARTYL DIPEPTIDASE"/>
    <property type="match status" value="1"/>
</dbReference>
<protein>
    <submittedName>
        <fullName evidence="5">Dipeptidase E</fullName>
    </submittedName>
</protein>
<dbReference type="GO" id="GO:0006508">
    <property type="term" value="P:proteolysis"/>
    <property type="evidence" value="ECO:0007669"/>
    <property type="project" value="UniProtKB-KW"/>
</dbReference>
<sequence length="199" mass="22387">MKTLLAIGGGSFQKAETRHLDLYAIARVNKTHPKVLFLPAASHDDQGYAKRFKQYYRSLGCEVEALRLWHTKLDKETLAQKVLAADIVYLGGGDTQMLMEALQLHELVSVLQQAYEAGIVICGYSAGANVLFSYGYSACADGLRFIKGCELVKGLFCPHYQEEERKSFQQASEQYPTYATYGCEDQHAYCVEDDNVRYM</sequence>
<dbReference type="SUPFAM" id="SSF52317">
    <property type="entry name" value="Class I glutamine amidotransferase-like"/>
    <property type="match status" value="1"/>
</dbReference>
<dbReference type="CDD" id="cd03129">
    <property type="entry name" value="GAT1_Peptidase_E_like"/>
    <property type="match status" value="1"/>
</dbReference>
<dbReference type="Pfam" id="PF03575">
    <property type="entry name" value="Peptidase_S51"/>
    <property type="match status" value="1"/>
</dbReference>
<keyword evidence="4" id="KW-0720">Serine protease</keyword>
<dbReference type="EMBL" id="SMBP01000006">
    <property type="protein sequence ID" value="TCU60509.1"/>
    <property type="molecule type" value="Genomic_DNA"/>
</dbReference>
<dbReference type="Proteomes" id="UP000295773">
    <property type="component" value="Unassembled WGS sequence"/>
</dbReference>
<comment type="caution">
    <text evidence="5">The sequence shown here is derived from an EMBL/GenBank/DDBJ whole genome shotgun (WGS) entry which is preliminary data.</text>
</comment>
<dbReference type="PANTHER" id="PTHR20842:SF0">
    <property type="entry name" value="ALPHA-ASPARTYL DIPEPTIDASE"/>
    <property type="match status" value="1"/>
</dbReference>
<dbReference type="AlphaFoldDB" id="A0A4R3TGH5"/>
<evidence type="ECO:0000313" key="5">
    <source>
        <dbReference type="EMBL" id="TCU60509.1"/>
    </source>
</evidence>
<comment type="similarity">
    <text evidence="1">Belongs to the peptidase S51 family.</text>
</comment>
<evidence type="ECO:0000256" key="2">
    <source>
        <dbReference type="ARBA" id="ARBA00022670"/>
    </source>
</evidence>
<accession>A0A4R3TGH5</accession>
<name>A0A4R3TGH5_9FIRM</name>
<keyword evidence="3" id="KW-0378">Hydrolase</keyword>